<protein>
    <submittedName>
        <fullName evidence="3">Class II aldolase/adducin family protein</fullName>
    </submittedName>
</protein>
<dbReference type="SUPFAM" id="SSF53639">
    <property type="entry name" value="AraD/HMP-PK domain-like"/>
    <property type="match status" value="1"/>
</dbReference>
<proteinExistence type="inferred from homology"/>
<dbReference type="Proteomes" id="UP001231915">
    <property type="component" value="Unassembled WGS sequence"/>
</dbReference>
<evidence type="ECO:0000259" key="2">
    <source>
        <dbReference type="SMART" id="SM01007"/>
    </source>
</evidence>
<dbReference type="Gene3D" id="3.40.225.10">
    <property type="entry name" value="Class II aldolase/adducin N-terminal domain"/>
    <property type="match status" value="1"/>
</dbReference>
<dbReference type="InterPro" id="IPR036409">
    <property type="entry name" value="Aldolase_II/adducin_N_sf"/>
</dbReference>
<dbReference type="RefSeq" id="WP_211010973.1">
    <property type="nucleotide sequence ID" value="NZ_JASJUT010000022.1"/>
</dbReference>
<accession>A0ABT7EUF9</accession>
<sequence length="255" mass="28186">MFDLPELNLKGKVSDEEWKLRVDLAACYRLVEHFRWGDLIYTHMSARLPGTNHYLVNAFGLSFDEVTASNLVKVDLQGNILDDTPYEINPAGFTIHSAIHEVREDAHCVIHLHTKETIAVASLEGGLQPLSQHSMFSLPSLSYHGYEGLAVNDDERARLQADLGNTNHMLLVNHGGLTVGPTVGDAFMRFYDLQRACEIQVAILATGQPAIAVPQPIQDNIYNQAKVVHSGSTGGQLAWPAMLRKAYRLDPGFAK</sequence>
<keyword evidence="4" id="KW-1185">Reference proteome</keyword>
<dbReference type="InterPro" id="IPR051017">
    <property type="entry name" value="Aldolase-II_Adducin_sf"/>
</dbReference>
<organism evidence="3 4">
    <name type="scientific">Pseudoalteromonas obscura</name>
    <dbReference type="NCBI Taxonomy" id="3048491"/>
    <lineage>
        <taxon>Bacteria</taxon>
        <taxon>Pseudomonadati</taxon>
        <taxon>Pseudomonadota</taxon>
        <taxon>Gammaproteobacteria</taxon>
        <taxon>Alteromonadales</taxon>
        <taxon>Pseudoalteromonadaceae</taxon>
        <taxon>Pseudoalteromonas</taxon>
    </lineage>
</organism>
<dbReference type="PANTHER" id="PTHR10672">
    <property type="entry name" value="ADDUCIN"/>
    <property type="match status" value="1"/>
</dbReference>
<evidence type="ECO:0000313" key="4">
    <source>
        <dbReference type="Proteomes" id="UP001231915"/>
    </source>
</evidence>
<feature type="domain" description="Class II aldolase/adducin N-terminal" evidence="2">
    <location>
        <begin position="22"/>
        <end position="201"/>
    </location>
</feature>
<reference evidence="3 4" key="1">
    <citation type="submission" date="2023-05" db="EMBL/GenBank/DDBJ databases">
        <title>Pseudoalteromonas ardens sp. nov., Pseudoalteromonas obscura sp. nov., and Pseudoalteromonas umbrosa sp. nov., isolated from the coral Montipora capitata.</title>
        <authorList>
            <person name="Thomas E.M."/>
            <person name="Smith E.M."/>
            <person name="Papke E."/>
            <person name="Shlafstein M.D."/>
            <person name="Oline D.K."/>
            <person name="Videau P."/>
            <person name="Saw J.H."/>
            <person name="Strangman W.K."/>
            <person name="Ushijima B."/>
        </authorList>
    </citation>
    <scope>NUCLEOTIDE SEQUENCE [LARGE SCALE GENOMIC DNA]</scope>
    <source>
        <strain evidence="3 4">P94</strain>
    </source>
</reference>
<evidence type="ECO:0000256" key="1">
    <source>
        <dbReference type="ARBA" id="ARBA00037961"/>
    </source>
</evidence>
<comment type="similarity">
    <text evidence="1">Belongs to the aldolase class II family.</text>
</comment>
<gene>
    <name evidence="3" type="ORF">QNM18_26950</name>
</gene>
<name>A0ABT7EUF9_9GAMM</name>
<dbReference type="InterPro" id="IPR001303">
    <property type="entry name" value="Aldolase_II/adducin_N"/>
</dbReference>
<comment type="caution">
    <text evidence="3">The sequence shown here is derived from an EMBL/GenBank/DDBJ whole genome shotgun (WGS) entry which is preliminary data.</text>
</comment>
<evidence type="ECO:0000313" key="3">
    <source>
        <dbReference type="EMBL" id="MDK2598697.1"/>
    </source>
</evidence>
<dbReference type="Pfam" id="PF00596">
    <property type="entry name" value="Aldolase_II"/>
    <property type="match status" value="1"/>
</dbReference>
<dbReference type="SMART" id="SM01007">
    <property type="entry name" value="Aldolase_II"/>
    <property type="match status" value="1"/>
</dbReference>
<dbReference type="PANTHER" id="PTHR10672:SF3">
    <property type="entry name" value="PROTEIN HU-LI TAI SHAO"/>
    <property type="match status" value="1"/>
</dbReference>
<dbReference type="NCBIfam" id="NF005451">
    <property type="entry name" value="PRK07044.1"/>
    <property type="match status" value="1"/>
</dbReference>
<dbReference type="EMBL" id="JASJUT010000022">
    <property type="protein sequence ID" value="MDK2598697.1"/>
    <property type="molecule type" value="Genomic_DNA"/>
</dbReference>